<dbReference type="Proteomes" id="UP000290572">
    <property type="component" value="Unassembled WGS sequence"/>
</dbReference>
<protein>
    <submittedName>
        <fullName evidence="1">Uncharacterized protein</fullName>
    </submittedName>
</protein>
<reference evidence="1 2" key="1">
    <citation type="submission" date="2018-03" db="EMBL/GenBank/DDBJ databases">
        <title>Draft genome sequence of Rohu Carp (Labeo rohita).</title>
        <authorList>
            <person name="Das P."/>
            <person name="Kushwaha B."/>
            <person name="Joshi C.G."/>
            <person name="Kumar D."/>
            <person name="Nagpure N.S."/>
            <person name="Sahoo L."/>
            <person name="Das S.P."/>
            <person name="Bit A."/>
            <person name="Patnaik S."/>
            <person name="Meher P.K."/>
            <person name="Jayasankar P."/>
            <person name="Koringa P.G."/>
            <person name="Patel N.V."/>
            <person name="Hinsu A.T."/>
            <person name="Kumar R."/>
            <person name="Pandey M."/>
            <person name="Agarwal S."/>
            <person name="Srivastava S."/>
            <person name="Singh M."/>
            <person name="Iquebal M.A."/>
            <person name="Jaiswal S."/>
            <person name="Angadi U.B."/>
            <person name="Kumar N."/>
            <person name="Raza M."/>
            <person name="Shah T.M."/>
            <person name="Rai A."/>
            <person name="Jena J.K."/>
        </authorList>
    </citation>
    <scope>NUCLEOTIDE SEQUENCE [LARGE SCALE GENOMIC DNA]</scope>
    <source>
        <strain evidence="1">DASCIFA01</strain>
        <tissue evidence="1">Testis</tissue>
    </source>
</reference>
<name>A0A498P5N9_LABRO</name>
<dbReference type="AlphaFoldDB" id="A0A498P5N9"/>
<proteinExistence type="predicted"/>
<evidence type="ECO:0000313" key="2">
    <source>
        <dbReference type="Proteomes" id="UP000290572"/>
    </source>
</evidence>
<organism evidence="1 2">
    <name type="scientific">Labeo rohita</name>
    <name type="common">Indian major carp</name>
    <name type="synonym">Cyprinus rohita</name>
    <dbReference type="NCBI Taxonomy" id="84645"/>
    <lineage>
        <taxon>Eukaryota</taxon>
        <taxon>Metazoa</taxon>
        <taxon>Chordata</taxon>
        <taxon>Craniata</taxon>
        <taxon>Vertebrata</taxon>
        <taxon>Euteleostomi</taxon>
        <taxon>Actinopterygii</taxon>
        <taxon>Neopterygii</taxon>
        <taxon>Teleostei</taxon>
        <taxon>Ostariophysi</taxon>
        <taxon>Cypriniformes</taxon>
        <taxon>Cyprinidae</taxon>
        <taxon>Labeoninae</taxon>
        <taxon>Labeonini</taxon>
        <taxon>Labeo</taxon>
    </lineage>
</organism>
<dbReference type="EMBL" id="QBIY01000567">
    <property type="protein sequence ID" value="RXN39561.1"/>
    <property type="molecule type" value="Genomic_DNA"/>
</dbReference>
<evidence type="ECO:0000313" key="1">
    <source>
        <dbReference type="EMBL" id="RXN39561.1"/>
    </source>
</evidence>
<keyword evidence="2" id="KW-1185">Reference proteome</keyword>
<gene>
    <name evidence="1" type="ORF">ROHU_000082</name>
</gene>
<accession>A0A498P5N9</accession>
<sequence>MQLCCTGRESSSCDDVADGGLPLRPKGAAALLHWEGESHLLQSAQRNSNRRQTGDSCCDRREPRLCCTGKESLICCRVHSVTPTDDRRGTHAATEGAVALLHRKGEPRPLLDVQMRFEMTALGFGL</sequence>
<comment type="caution">
    <text evidence="1">The sequence shown here is derived from an EMBL/GenBank/DDBJ whole genome shotgun (WGS) entry which is preliminary data.</text>
</comment>